<dbReference type="EMBL" id="JANBUP010000279">
    <property type="protein sequence ID" value="KAJ2812161.1"/>
    <property type="molecule type" value="Genomic_DNA"/>
</dbReference>
<protein>
    <submittedName>
        <fullName evidence="1">Uncharacterized protein</fullName>
    </submittedName>
</protein>
<keyword evidence="2" id="KW-1185">Reference proteome</keyword>
<evidence type="ECO:0000313" key="2">
    <source>
        <dbReference type="Proteomes" id="UP001140096"/>
    </source>
</evidence>
<comment type="caution">
    <text evidence="1">The sequence shown here is derived from an EMBL/GenBank/DDBJ whole genome shotgun (WGS) entry which is preliminary data.</text>
</comment>
<dbReference type="Proteomes" id="UP001140096">
    <property type="component" value="Unassembled WGS sequence"/>
</dbReference>
<name>A0ACC1LMT8_9FUNG</name>
<proteinExistence type="predicted"/>
<sequence>MSVTETTTTTVNELAQHLLALLGKYPAGRRVIVAIAGGPGSGKSHISQLVCQAVNKAEDIAVVVPMDGFHLPRAHLLAMEDPEHALRRRGAPWTFDVKGFVAAIRDVHKNSTVVNVPAFDHAAGDPVFDAIAVKPQHRIVLVEGLYAHVSEEPWAQVGRSLADELWWIQPADAEASYERLVGRHVAAGLAPDRRAAEERIASNDALNGAYAEQTRLVATRTILN</sequence>
<evidence type="ECO:0000313" key="1">
    <source>
        <dbReference type="EMBL" id="KAJ2812161.1"/>
    </source>
</evidence>
<gene>
    <name evidence="1" type="ORF">H4S07_001588</name>
</gene>
<accession>A0ACC1LMT8</accession>
<organism evidence="1 2">
    <name type="scientific">Coemansia furcata</name>
    <dbReference type="NCBI Taxonomy" id="417177"/>
    <lineage>
        <taxon>Eukaryota</taxon>
        <taxon>Fungi</taxon>
        <taxon>Fungi incertae sedis</taxon>
        <taxon>Zoopagomycota</taxon>
        <taxon>Kickxellomycotina</taxon>
        <taxon>Kickxellomycetes</taxon>
        <taxon>Kickxellales</taxon>
        <taxon>Kickxellaceae</taxon>
        <taxon>Coemansia</taxon>
    </lineage>
</organism>
<reference evidence="1" key="1">
    <citation type="submission" date="2022-07" db="EMBL/GenBank/DDBJ databases">
        <title>Phylogenomic reconstructions and comparative analyses of Kickxellomycotina fungi.</title>
        <authorList>
            <person name="Reynolds N.K."/>
            <person name="Stajich J.E."/>
            <person name="Barry K."/>
            <person name="Grigoriev I.V."/>
            <person name="Crous P."/>
            <person name="Smith M.E."/>
        </authorList>
    </citation>
    <scope>NUCLEOTIDE SEQUENCE</scope>
    <source>
        <strain evidence="1">CBS 102833</strain>
    </source>
</reference>